<evidence type="ECO:0000313" key="3">
    <source>
        <dbReference type="EMBL" id="VDL76958.1"/>
    </source>
</evidence>
<gene>
    <name evidence="3" type="ORF">NBR_LOCUS13369</name>
</gene>
<name>A0A158R199_NIPBR</name>
<feature type="compositionally biased region" description="Low complexity" evidence="1">
    <location>
        <begin position="56"/>
        <end position="73"/>
    </location>
</feature>
<feature type="region of interest" description="Disordered" evidence="1">
    <location>
        <begin position="40"/>
        <end position="73"/>
    </location>
</feature>
<dbReference type="Proteomes" id="UP000271162">
    <property type="component" value="Unassembled WGS sequence"/>
</dbReference>
<dbReference type="EMBL" id="UYSL01021019">
    <property type="protein sequence ID" value="VDL76958.1"/>
    <property type="molecule type" value="Genomic_DNA"/>
</dbReference>
<feature type="signal peptide" evidence="2">
    <location>
        <begin position="1"/>
        <end position="17"/>
    </location>
</feature>
<dbReference type="WBParaSite" id="NBR_0001336801-mRNA-1">
    <property type="protein sequence ID" value="NBR_0001336801-mRNA-1"/>
    <property type="gene ID" value="NBR_0001336801"/>
</dbReference>
<evidence type="ECO:0000256" key="2">
    <source>
        <dbReference type="SAM" id="SignalP"/>
    </source>
</evidence>
<evidence type="ECO:0000256" key="1">
    <source>
        <dbReference type="SAM" id="MobiDB-lite"/>
    </source>
</evidence>
<reference evidence="5" key="1">
    <citation type="submission" date="2016-04" db="UniProtKB">
        <authorList>
            <consortium name="WormBaseParasite"/>
        </authorList>
    </citation>
    <scope>IDENTIFICATION</scope>
</reference>
<feature type="chain" id="PRO_5043135809" evidence="2">
    <location>
        <begin position="18"/>
        <end position="189"/>
    </location>
</feature>
<organism evidence="5">
    <name type="scientific">Nippostrongylus brasiliensis</name>
    <name type="common">Rat hookworm</name>
    <dbReference type="NCBI Taxonomy" id="27835"/>
    <lineage>
        <taxon>Eukaryota</taxon>
        <taxon>Metazoa</taxon>
        <taxon>Ecdysozoa</taxon>
        <taxon>Nematoda</taxon>
        <taxon>Chromadorea</taxon>
        <taxon>Rhabditida</taxon>
        <taxon>Rhabditina</taxon>
        <taxon>Rhabditomorpha</taxon>
        <taxon>Strongyloidea</taxon>
        <taxon>Heligmosomidae</taxon>
        <taxon>Nippostrongylus</taxon>
    </lineage>
</organism>
<sequence>MSTALMGLAEAMALVGASVTMLSISCGKDDYVEDWPEDLEGDIGQASQSGSGESVPSKPATAPAPSGGSGEAAPAAKIPEFAVDLPDFKLVIDHKGPVSPEFMAHLNTILASAGVFLWGANKRAAANAAAWKDIAKRLTALQAEGFDVLAGSDEAKERRKTMLSDKHAKPKLMEAIELTEKKKKKKVNI</sequence>
<evidence type="ECO:0000313" key="4">
    <source>
        <dbReference type="Proteomes" id="UP000271162"/>
    </source>
</evidence>
<proteinExistence type="predicted"/>
<protein>
    <submittedName>
        <fullName evidence="5">OmpA-like domain-containing protein</fullName>
    </submittedName>
</protein>
<reference evidence="3 4" key="2">
    <citation type="submission" date="2018-11" db="EMBL/GenBank/DDBJ databases">
        <authorList>
            <consortium name="Pathogen Informatics"/>
        </authorList>
    </citation>
    <scope>NUCLEOTIDE SEQUENCE [LARGE SCALE GENOMIC DNA]</scope>
</reference>
<keyword evidence="2" id="KW-0732">Signal</keyword>
<dbReference type="AlphaFoldDB" id="A0A158R199"/>
<keyword evidence="4" id="KW-1185">Reference proteome</keyword>
<feature type="compositionally biased region" description="Polar residues" evidence="1">
    <location>
        <begin position="45"/>
        <end position="54"/>
    </location>
</feature>
<evidence type="ECO:0000313" key="5">
    <source>
        <dbReference type="WBParaSite" id="NBR_0001336801-mRNA-1"/>
    </source>
</evidence>
<accession>A0A158R199</accession>